<proteinExistence type="predicted"/>
<keyword evidence="3" id="KW-1185">Reference proteome</keyword>
<sequence>MTPRLWLDTRLALSSLMVVLVKVTTFAYCTTLSRPVPSSSSVVSDDREPEPSPQPTARYTIKRERFSPTKHRWTRDHDPHSDDEGDNASQDQTGERPLFTVELRSYPKSPHYAGHQDYVPVAIHSRRLVHALRDVPALHSYEAVFEERPPVDARDLFLARADIREHIECFVDMAGCSACEDTGAKAAAADQLDVLLTFLEAHFAPTRVSELTLTRD</sequence>
<dbReference type="AlphaFoldDB" id="A0A5C5FUZ6"/>
<protein>
    <submittedName>
        <fullName evidence="2">Uncharacterized protein</fullName>
    </submittedName>
</protein>
<feature type="region of interest" description="Disordered" evidence="1">
    <location>
        <begin position="34"/>
        <end position="96"/>
    </location>
</feature>
<dbReference type="EMBL" id="SOZI01000061">
    <property type="protein sequence ID" value="TNY20648.1"/>
    <property type="molecule type" value="Genomic_DNA"/>
</dbReference>
<organism evidence="2 3">
    <name type="scientific">Rhodotorula diobovata</name>
    <dbReference type="NCBI Taxonomy" id="5288"/>
    <lineage>
        <taxon>Eukaryota</taxon>
        <taxon>Fungi</taxon>
        <taxon>Dikarya</taxon>
        <taxon>Basidiomycota</taxon>
        <taxon>Pucciniomycotina</taxon>
        <taxon>Microbotryomycetes</taxon>
        <taxon>Sporidiobolales</taxon>
        <taxon>Sporidiobolaceae</taxon>
        <taxon>Rhodotorula</taxon>
    </lineage>
</organism>
<name>A0A5C5FUZ6_9BASI</name>
<comment type="caution">
    <text evidence="2">The sequence shown here is derived from an EMBL/GenBank/DDBJ whole genome shotgun (WGS) entry which is preliminary data.</text>
</comment>
<feature type="compositionally biased region" description="Low complexity" evidence="1">
    <location>
        <begin position="34"/>
        <end position="43"/>
    </location>
</feature>
<evidence type="ECO:0000313" key="3">
    <source>
        <dbReference type="Proteomes" id="UP000311382"/>
    </source>
</evidence>
<gene>
    <name evidence="2" type="ORF">DMC30DRAFT_243540</name>
</gene>
<evidence type="ECO:0000256" key="1">
    <source>
        <dbReference type="SAM" id="MobiDB-lite"/>
    </source>
</evidence>
<accession>A0A5C5FUZ6</accession>
<reference evidence="2 3" key="1">
    <citation type="submission" date="2019-03" db="EMBL/GenBank/DDBJ databases">
        <title>Rhodosporidium diobovatum UCD-FST 08-225 genome sequencing, assembly, and annotation.</title>
        <authorList>
            <person name="Fakankun I.U."/>
            <person name="Fristensky B."/>
            <person name="Levin D.B."/>
        </authorList>
    </citation>
    <scope>NUCLEOTIDE SEQUENCE [LARGE SCALE GENOMIC DNA]</scope>
    <source>
        <strain evidence="2 3">UCD-FST 08-225</strain>
    </source>
</reference>
<dbReference type="Proteomes" id="UP000311382">
    <property type="component" value="Unassembled WGS sequence"/>
</dbReference>
<evidence type="ECO:0000313" key="2">
    <source>
        <dbReference type="EMBL" id="TNY20648.1"/>
    </source>
</evidence>